<evidence type="ECO:0000313" key="1">
    <source>
        <dbReference type="EMBL" id="PVG82291.1"/>
    </source>
</evidence>
<evidence type="ECO:0008006" key="3">
    <source>
        <dbReference type="Google" id="ProtNLM"/>
    </source>
</evidence>
<dbReference type="SUPFAM" id="SSF48613">
    <property type="entry name" value="Heme oxygenase-like"/>
    <property type="match status" value="1"/>
</dbReference>
<comment type="caution">
    <text evidence="1">The sequence shown here is derived from an EMBL/GenBank/DDBJ whole genome shotgun (WGS) entry which is preliminary data.</text>
</comment>
<dbReference type="InterPro" id="IPR016084">
    <property type="entry name" value="Haem_Oase-like_multi-hlx"/>
</dbReference>
<evidence type="ECO:0000313" key="2">
    <source>
        <dbReference type="Proteomes" id="UP000246018"/>
    </source>
</evidence>
<proteinExistence type="predicted"/>
<gene>
    <name evidence="1" type="ORF">DDE18_12405</name>
</gene>
<dbReference type="Gene3D" id="1.20.910.10">
    <property type="entry name" value="Heme oxygenase-like"/>
    <property type="match status" value="1"/>
</dbReference>
<organism evidence="1 2">
    <name type="scientific">Nocardioides gansuensis</name>
    <dbReference type="NCBI Taxonomy" id="2138300"/>
    <lineage>
        <taxon>Bacteria</taxon>
        <taxon>Bacillati</taxon>
        <taxon>Actinomycetota</taxon>
        <taxon>Actinomycetes</taxon>
        <taxon>Propionibacteriales</taxon>
        <taxon>Nocardioidaceae</taxon>
        <taxon>Nocardioides</taxon>
    </lineage>
</organism>
<protein>
    <recommendedName>
        <fullName evidence="3">Iron-containing redox enzyme family protein</fullName>
    </recommendedName>
</protein>
<dbReference type="AlphaFoldDB" id="A0A2T8F981"/>
<dbReference type="RefSeq" id="WP_116572595.1">
    <property type="nucleotide sequence ID" value="NZ_QDGZ01000005.1"/>
</dbReference>
<dbReference type="SMART" id="SM01236">
    <property type="entry name" value="Haem_oxygenase_2"/>
    <property type="match status" value="1"/>
</dbReference>
<keyword evidence="2" id="KW-1185">Reference proteome</keyword>
<accession>A0A2T8F981</accession>
<dbReference type="Pfam" id="PF14518">
    <property type="entry name" value="Haem_oxygenas_2"/>
    <property type="match status" value="1"/>
</dbReference>
<sequence length="347" mass="36969">MSGPHRPRLPAPRGPLGELVLPGLLSPAAEGPLPIDNVRDVAAAGPDADDLHLVLWCLHHLHVDGFADVDPAWEWAPSRVAVWGLLADHVEAELRLATAELVEEALAADGPVPDRLFAMVDGFGGASVASYLRKDGTAEQFLELLVHRSAYNLRESDPQALVLPRLTGAAQSALAELLYDEYGAGDPGRHHSGLYARAMTACGLSAAVGDYLRRLPGTTLVVPNTMHVLGLQRRLAPAAMGHFGVFEATSSGPSRLLARAAERLGLPREVFDYYDEHVEADAVHEQLVFRSICGSLADTDPACVPELFFGAAACLVVEDAAGRALLHAWEAGRSSLLDDGDNEQVAV</sequence>
<dbReference type="Proteomes" id="UP000246018">
    <property type="component" value="Unassembled WGS sequence"/>
</dbReference>
<name>A0A2T8F981_9ACTN</name>
<reference evidence="1 2" key="1">
    <citation type="submission" date="2018-04" db="EMBL/GenBank/DDBJ databases">
        <title>Genome of Nocardioides gansuensis WSJ-1.</title>
        <authorList>
            <person name="Wu S."/>
            <person name="Wang G."/>
        </authorList>
    </citation>
    <scope>NUCLEOTIDE SEQUENCE [LARGE SCALE GENOMIC DNA]</scope>
    <source>
        <strain evidence="1 2">WSJ-1</strain>
    </source>
</reference>
<dbReference type="OrthoDB" id="252872at2"/>
<dbReference type="EMBL" id="QDGZ01000005">
    <property type="protein sequence ID" value="PVG82291.1"/>
    <property type="molecule type" value="Genomic_DNA"/>
</dbReference>